<feature type="region of interest" description="Disordered" evidence="1">
    <location>
        <begin position="54"/>
        <end position="77"/>
    </location>
</feature>
<evidence type="ECO:0000313" key="2">
    <source>
        <dbReference type="EMBL" id="PFX31960.1"/>
    </source>
</evidence>
<reference evidence="3" key="1">
    <citation type="journal article" date="2017" name="bioRxiv">
        <title>Comparative analysis of the genomes of Stylophora pistillata and Acropora digitifera provides evidence for extensive differences between species of corals.</title>
        <authorList>
            <person name="Voolstra C.R."/>
            <person name="Li Y."/>
            <person name="Liew Y.J."/>
            <person name="Baumgarten S."/>
            <person name="Zoccola D."/>
            <person name="Flot J.-F."/>
            <person name="Tambutte S."/>
            <person name="Allemand D."/>
            <person name="Aranda M."/>
        </authorList>
    </citation>
    <scope>NUCLEOTIDE SEQUENCE [LARGE SCALE GENOMIC DNA]</scope>
</reference>
<dbReference type="AlphaFoldDB" id="A0A2B4SST5"/>
<sequence length="200" mass="23265">MRRRTPRPDNFEKKPNLFAMSCKQDARPQWSSLRRTWRSLENVNKVAMEIQENRNARGNRNWRKRAKSETEDPSVMKQGEKRDLEALCQAVKKLSEAFGRVDRYGHEVPCIRPVRELCGKIRPQLNNKHGMFNRTLQRLCESGVSGHEKITDCTKNLQNLVNSIASDESDYIAKIEDIKQCLGELIGTVETLIYLEYQEI</sequence>
<evidence type="ECO:0000313" key="3">
    <source>
        <dbReference type="Proteomes" id="UP000225706"/>
    </source>
</evidence>
<keyword evidence="3" id="KW-1185">Reference proteome</keyword>
<proteinExistence type="predicted"/>
<evidence type="ECO:0000256" key="1">
    <source>
        <dbReference type="SAM" id="MobiDB-lite"/>
    </source>
</evidence>
<dbReference type="EMBL" id="LSMT01000029">
    <property type="protein sequence ID" value="PFX31960.1"/>
    <property type="molecule type" value="Genomic_DNA"/>
</dbReference>
<gene>
    <name evidence="2" type="ORF">AWC38_SpisGene3204</name>
</gene>
<name>A0A2B4SST5_STYPI</name>
<dbReference type="Proteomes" id="UP000225706">
    <property type="component" value="Unassembled WGS sequence"/>
</dbReference>
<accession>A0A2B4SST5</accession>
<organism evidence="2 3">
    <name type="scientific">Stylophora pistillata</name>
    <name type="common">Smooth cauliflower coral</name>
    <dbReference type="NCBI Taxonomy" id="50429"/>
    <lineage>
        <taxon>Eukaryota</taxon>
        <taxon>Metazoa</taxon>
        <taxon>Cnidaria</taxon>
        <taxon>Anthozoa</taxon>
        <taxon>Hexacorallia</taxon>
        <taxon>Scleractinia</taxon>
        <taxon>Astrocoeniina</taxon>
        <taxon>Pocilloporidae</taxon>
        <taxon>Stylophora</taxon>
    </lineage>
</organism>
<comment type="caution">
    <text evidence="2">The sequence shown here is derived from an EMBL/GenBank/DDBJ whole genome shotgun (WGS) entry which is preliminary data.</text>
</comment>
<protein>
    <submittedName>
        <fullName evidence="2">Uncharacterized protein</fullName>
    </submittedName>
</protein>